<proteinExistence type="predicted"/>
<evidence type="ECO:0008006" key="3">
    <source>
        <dbReference type="Google" id="ProtNLM"/>
    </source>
</evidence>
<keyword evidence="2" id="KW-1185">Reference proteome</keyword>
<name>A0A941D2C5_9CAUL</name>
<accession>A0A941D2C5</accession>
<protein>
    <recommendedName>
        <fullName evidence="3">HTH iclR-type domain-containing protein</fullName>
    </recommendedName>
</protein>
<evidence type="ECO:0000313" key="2">
    <source>
        <dbReference type="Proteomes" id="UP000622580"/>
    </source>
</evidence>
<evidence type="ECO:0000313" key="1">
    <source>
        <dbReference type="EMBL" id="MBR7621005.1"/>
    </source>
</evidence>
<reference evidence="1" key="1">
    <citation type="submission" date="2021-04" db="EMBL/GenBank/DDBJ databases">
        <title>Draft genome assembly of strain Phenylobacterium sp. 20VBR1 using MiniION and Illumina platforms.</title>
        <authorList>
            <person name="Thomas F.A."/>
            <person name="Krishnan K.P."/>
            <person name="Sinha R.K."/>
        </authorList>
    </citation>
    <scope>NUCLEOTIDE SEQUENCE</scope>
    <source>
        <strain evidence="1">20VBR1</strain>
    </source>
</reference>
<dbReference type="EMBL" id="JAGSGD010000001">
    <property type="protein sequence ID" value="MBR7621005.1"/>
    <property type="molecule type" value="Genomic_DNA"/>
</dbReference>
<sequence length="315" mass="34333">MSDPDAPTFPPDVRRHVVRLAGDFFLNGAQIITTAIDTDLVTGMIFLAIVRANVRHLLEEPGLSLAYFQPGSLPPETFRRPVSVYAIARELHLPYETARRHIGKLLNTGLLDRGGDGGVVFPAAVNERPEVRQAVVTNFHATVRYAQTLADVGLKATCGPAPDAEARAAYMPREVVRLSSDYFLNTVDLLTTNLNLDLVEGLMFLAIVRANTLHVTLDAALAATFSGVDEIPPDGLRRSVSVYALARDLRLPYETARRHGGKLLELGFCERADDRGLVVPSHVHARADFKAGVEDYGRITQAFVNSLSLAGLVLT</sequence>
<comment type="caution">
    <text evidence="1">The sequence shown here is derived from an EMBL/GenBank/DDBJ whole genome shotgun (WGS) entry which is preliminary data.</text>
</comment>
<dbReference type="AlphaFoldDB" id="A0A941D2C5"/>
<organism evidence="1 2">
    <name type="scientific">Phenylobacterium glaciei</name>
    <dbReference type="NCBI Taxonomy" id="2803784"/>
    <lineage>
        <taxon>Bacteria</taxon>
        <taxon>Pseudomonadati</taxon>
        <taxon>Pseudomonadota</taxon>
        <taxon>Alphaproteobacteria</taxon>
        <taxon>Caulobacterales</taxon>
        <taxon>Caulobacteraceae</taxon>
        <taxon>Phenylobacterium</taxon>
    </lineage>
</organism>
<dbReference type="Proteomes" id="UP000622580">
    <property type="component" value="Unassembled WGS sequence"/>
</dbReference>
<dbReference type="RefSeq" id="WP_215341805.1">
    <property type="nucleotide sequence ID" value="NZ_JAGSGD010000001.1"/>
</dbReference>
<gene>
    <name evidence="1" type="ORF">JKL49_16545</name>
</gene>